<evidence type="ECO:0008006" key="3">
    <source>
        <dbReference type="Google" id="ProtNLM"/>
    </source>
</evidence>
<sequence>MADRRRRMLNSIQANYLKSEIESGSVTKSKHALQNLCKMCRSGAALQHQDRIGMEIAILGVLSSAASDEKIRRWALSALAYVGRKEVSRNAVLRAIADYPDEPQVLAAAIATLFKFDGSEAQNIISHQGACTDEIIALSALQTTDPKQLDLSHLKINIETAEPVPLKLALLLVGLDRSPENIFDPRYSNAEIVRVLGSHHEPIVSQYSVWAAAEHPHLSAANIGVDVKDLSAHQPNVRSYVYRLFAEENTHSSQRHEVIVQGSKDDNVEARLGLAIGLRDSFYDGLETVTIDWFHEEDDLEIGANVLDHFIAHADKVPSYQKIALEHYDFATSDLKKGHAWRQRRQEPRFIAISNVDRLSKRPVYSAGWEEM</sequence>
<accession>A0ABU0UQE8</accession>
<keyword evidence="2" id="KW-1185">Reference proteome</keyword>
<reference evidence="1 2" key="1">
    <citation type="submission" date="2023-07" db="EMBL/GenBank/DDBJ databases">
        <title>Functional and genomic diversity of the sorghum phyllosphere microbiome.</title>
        <authorList>
            <person name="Shade A."/>
        </authorList>
    </citation>
    <scope>NUCLEOTIDE SEQUENCE [LARGE SCALE GENOMIC DNA]</scope>
    <source>
        <strain evidence="1 2">SORGH_AS_1126</strain>
    </source>
</reference>
<proteinExistence type="predicted"/>
<organism evidence="1 2">
    <name type="scientific">Agrobacterium larrymoorei</name>
    <dbReference type="NCBI Taxonomy" id="160699"/>
    <lineage>
        <taxon>Bacteria</taxon>
        <taxon>Pseudomonadati</taxon>
        <taxon>Pseudomonadota</taxon>
        <taxon>Alphaproteobacteria</taxon>
        <taxon>Hyphomicrobiales</taxon>
        <taxon>Rhizobiaceae</taxon>
        <taxon>Rhizobium/Agrobacterium group</taxon>
        <taxon>Agrobacterium</taxon>
    </lineage>
</organism>
<evidence type="ECO:0000313" key="1">
    <source>
        <dbReference type="EMBL" id="MDQ1187170.1"/>
    </source>
</evidence>
<dbReference type="GeneID" id="301039579"/>
<dbReference type="Proteomes" id="UP001224781">
    <property type="component" value="Unassembled WGS sequence"/>
</dbReference>
<evidence type="ECO:0000313" key="2">
    <source>
        <dbReference type="Proteomes" id="UP001224781"/>
    </source>
</evidence>
<gene>
    <name evidence="1" type="ORF">QE408_004313</name>
</gene>
<name>A0ABU0UQE8_9HYPH</name>
<comment type="caution">
    <text evidence="1">The sequence shown here is derived from an EMBL/GenBank/DDBJ whole genome shotgun (WGS) entry which is preliminary data.</text>
</comment>
<protein>
    <recommendedName>
        <fullName evidence="3">HEAT repeat domain-containing protein</fullName>
    </recommendedName>
</protein>
<dbReference type="EMBL" id="JAUTBL010000002">
    <property type="protein sequence ID" value="MDQ1187170.1"/>
    <property type="molecule type" value="Genomic_DNA"/>
</dbReference>
<dbReference type="RefSeq" id="WP_130976811.1">
    <property type="nucleotide sequence ID" value="NZ_JAUTBL010000002.1"/>
</dbReference>